<dbReference type="Proteomes" id="UP001145114">
    <property type="component" value="Unassembled WGS sequence"/>
</dbReference>
<protein>
    <submittedName>
        <fullName evidence="1">Separin protein</fullName>
        <ecNumber evidence="1">3.4.22.49</ecNumber>
    </submittedName>
</protein>
<organism evidence="1 2">
    <name type="scientific">Spiromyces aspiralis</name>
    <dbReference type="NCBI Taxonomy" id="68401"/>
    <lineage>
        <taxon>Eukaryota</taxon>
        <taxon>Fungi</taxon>
        <taxon>Fungi incertae sedis</taxon>
        <taxon>Zoopagomycota</taxon>
        <taxon>Kickxellomycotina</taxon>
        <taxon>Kickxellomycetes</taxon>
        <taxon>Kickxellales</taxon>
        <taxon>Kickxellaceae</taxon>
        <taxon>Spiromyces</taxon>
    </lineage>
</organism>
<keyword evidence="1" id="KW-0378">Hydrolase</keyword>
<accession>A0ACC1HUT2</accession>
<comment type="caution">
    <text evidence="1">The sequence shown here is derived from an EMBL/GenBank/DDBJ whole genome shotgun (WGS) entry which is preliminary data.</text>
</comment>
<sequence length="389" mass="43722">MDVYAGAETPLVVLDSCALPRTWVVVGVSIDPFVGSIFVTRYQGGRDPCVLRLPLASNDMPPPTNVTNEGTCEMSYAGVLAELRDIIEASDQSMRQGRECETREQKEEWWKNRKQLDDRLGDLLHRIEAAWLGDFKGILANTHIVSECALDEFRQELQHLLVAKWIPKSQVAKCKGLELDVTICQLLLNLSSLLDFASSDLLDACHCILDSYLYQNVALEYEQIDIQQMALDLRELIEKYSKQGHTNADEHIILIVDKYAQQLPWESIPCLRGRAVSRLPSVTFLADRLLAMRVKQQLGAAFRDAADTPPMFGSPSRRHCSTTGPLPASLMLGPADVDLPGLKRVHSQEEKDGEIDGVVVNLRRLYYILNPEGDLSRTQSTFEPFLTRR</sequence>
<evidence type="ECO:0000313" key="1">
    <source>
        <dbReference type="EMBL" id="KAJ1677649.1"/>
    </source>
</evidence>
<name>A0ACC1HUT2_9FUNG</name>
<proteinExistence type="predicted"/>
<reference evidence="1" key="1">
    <citation type="submission" date="2022-06" db="EMBL/GenBank/DDBJ databases">
        <title>Phylogenomic reconstructions and comparative analyses of Kickxellomycotina fungi.</title>
        <authorList>
            <person name="Reynolds N.K."/>
            <person name="Stajich J.E."/>
            <person name="Barry K."/>
            <person name="Grigoriev I.V."/>
            <person name="Crous P."/>
            <person name="Smith M.E."/>
        </authorList>
    </citation>
    <scope>NUCLEOTIDE SEQUENCE</scope>
    <source>
        <strain evidence="1">RSA 2271</strain>
    </source>
</reference>
<dbReference type="EMBL" id="JAMZIH010002128">
    <property type="protein sequence ID" value="KAJ1677649.1"/>
    <property type="molecule type" value="Genomic_DNA"/>
</dbReference>
<feature type="non-terminal residue" evidence="1">
    <location>
        <position position="389"/>
    </location>
</feature>
<dbReference type="EC" id="3.4.22.49" evidence="1"/>
<keyword evidence="2" id="KW-1185">Reference proteome</keyword>
<evidence type="ECO:0000313" key="2">
    <source>
        <dbReference type="Proteomes" id="UP001145114"/>
    </source>
</evidence>
<gene>
    <name evidence="1" type="primary">ESP1</name>
    <name evidence="1" type="ORF">EV182_005720</name>
</gene>